<dbReference type="InterPro" id="IPR016166">
    <property type="entry name" value="FAD-bd_PCMH"/>
</dbReference>
<dbReference type="PANTHER" id="PTHR42934">
    <property type="entry name" value="GLYCOLATE OXIDASE SUBUNIT GLCD"/>
    <property type="match status" value="1"/>
</dbReference>
<dbReference type="Pfam" id="PF01565">
    <property type="entry name" value="FAD_binding_4"/>
    <property type="match status" value="1"/>
</dbReference>
<dbReference type="InterPro" id="IPR016164">
    <property type="entry name" value="FAD-linked_Oxase-like_C"/>
</dbReference>
<reference evidence="6 7" key="1">
    <citation type="journal article" date="2014" name="BMC Genomics">
        <title>Comparison of environmental and isolate Sulfobacillus genomes reveals diverse carbon, sulfur, nitrogen, and hydrogen metabolisms.</title>
        <authorList>
            <person name="Justice N.B."/>
            <person name="Norman A."/>
            <person name="Brown C.T."/>
            <person name="Singh A."/>
            <person name="Thomas B.C."/>
            <person name="Banfield J.F."/>
        </authorList>
    </citation>
    <scope>NUCLEOTIDE SEQUENCE [LARGE SCALE GENOMIC DNA]</scope>
    <source>
        <strain evidence="6">AMDSBA4</strain>
    </source>
</reference>
<evidence type="ECO:0000256" key="4">
    <source>
        <dbReference type="ARBA" id="ARBA00023002"/>
    </source>
</evidence>
<dbReference type="InterPro" id="IPR006094">
    <property type="entry name" value="Oxid_FAD_bind_N"/>
</dbReference>
<dbReference type="InterPro" id="IPR004113">
    <property type="entry name" value="FAD-bd_oxidored_4_C"/>
</dbReference>
<organism evidence="6 7">
    <name type="scientific">Sulfobacillus benefaciens</name>
    <dbReference type="NCBI Taxonomy" id="453960"/>
    <lineage>
        <taxon>Bacteria</taxon>
        <taxon>Bacillati</taxon>
        <taxon>Bacillota</taxon>
        <taxon>Clostridia</taxon>
        <taxon>Eubacteriales</taxon>
        <taxon>Clostridiales Family XVII. Incertae Sedis</taxon>
        <taxon>Sulfobacillus</taxon>
    </lineage>
</organism>
<evidence type="ECO:0000256" key="2">
    <source>
        <dbReference type="ARBA" id="ARBA00022630"/>
    </source>
</evidence>
<dbReference type="InterPro" id="IPR016171">
    <property type="entry name" value="Vanillyl_alc_oxidase_C-sub2"/>
</dbReference>
<dbReference type="EMBL" id="PXYW01000002">
    <property type="protein sequence ID" value="PSR35260.1"/>
    <property type="molecule type" value="Genomic_DNA"/>
</dbReference>
<dbReference type="PANTHER" id="PTHR42934:SF1">
    <property type="entry name" value="GLYCOLATE OXIDASE SUBUNIT GLCD"/>
    <property type="match status" value="1"/>
</dbReference>
<dbReference type="AlphaFoldDB" id="A0A2T2XL92"/>
<comment type="cofactor">
    <cofactor evidence="1">
        <name>FAD</name>
        <dbReference type="ChEBI" id="CHEBI:57692"/>
    </cofactor>
</comment>
<dbReference type="InterPro" id="IPR036318">
    <property type="entry name" value="FAD-bd_PCMH-like_sf"/>
</dbReference>
<evidence type="ECO:0000259" key="5">
    <source>
        <dbReference type="PROSITE" id="PS51387"/>
    </source>
</evidence>
<sequence>MGEAKWRQELRDIVGDRYLLEDPILLDSYGSDGYTLEKARPSAVVLPADREQLQAVVSQLFRERIPFLARGAGTSLSGGAIPLDGAVIVHLSRMHHIRNIDWYNRVAYCEPGVVNRKLSESLEPFGYYYAPDPSSQQSCTLGGNVAENSGGPHCLKFGVTLNHIKQLEVVWPNGDVELLGSLADFASPVDLKSLMVGSEGMLGIVSGIWARIVELPQSRSTTMVLFDDVYEASQAVSAIIAAGVIPAALELMDPLAIEAVERGVYRVGYPAGVAAVLLVEVDGPAPEVREEESLITRLLEKFSTREIRVASSAAERELWWANRKTAFGAMGLLAPRYYVQDGVIPRSQLPHALRQISEIGDHYGIRIANVFHAGDGNLHPLLLYDDRDEQMVQRVRQAGSEILRMCLALGGSITGEHGVGLEKMEELTWQMSPAVIQAQWALKNACDPEGLANPKKVLPIGPTCLAESPSDVTRV</sequence>
<accession>A0A2T2XL92</accession>
<dbReference type="GO" id="GO:0071949">
    <property type="term" value="F:FAD binding"/>
    <property type="evidence" value="ECO:0007669"/>
    <property type="project" value="InterPro"/>
</dbReference>
<dbReference type="Gene3D" id="3.30.70.2740">
    <property type="match status" value="1"/>
</dbReference>
<dbReference type="SUPFAM" id="SSF56176">
    <property type="entry name" value="FAD-binding/transporter-associated domain-like"/>
    <property type="match status" value="1"/>
</dbReference>
<evidence type="ECO:0000256" key="3">
    <source>
        <dbReference type="ARBA" id="ARBA00022827"/>
    </source>
</evidence>
<dbReference type="Pfam" id="PF02913">
    <property type="entry name" value="FAD-oxidase_C"/>
    <property type="match status" value="1"/>
</dbReference>
<evidence type="ECO:0000313" key="6">
    <source>
        <dbReference type="EMBL" id="PSR35260.1"/>
    </source>
</evidence>
<feature type="domain" description="FAD-binding PCMH-type" evidence="5">
    <location>
        <begin position="37"/>
        <end position="215"/>
    </location>
</feature>
<dbReference type="Gene3D" id="1.10.45.10">
    <property type="entry name" value="Vanillyl-alcohol Oxidase, Chain A, domain 4"/>
    <property type="match status" value="1"/>
</dbReference>
<dbReference type="PROSITE" id="PS51387">
    <property type="entry name" value="FAD_PCMH"/>
    <property type="match status" value="1"/>
</dbReference>
<keyword evidence="4" id="KW-0560">Oxidoreductase</keyword>
<name>A0A2T2XL92_9FIRM</name>
<keyword evidence="3" id="KW-0274">FAD</keyword>
<protein>
    <submittedName>
        <fullName evidence="6">FAD-binding oxidoreductase</fullName>
    </submittedName>
</protein>
<dbReference type="InterPro" id="IPR016169">
    <property type="entry name" value="FAD-bd_PCMH_sub2"/>
</dbReference>
<dbReference type="Proteomes" id="UP000242972">
    <property type="component" value="Unassembled WGS sequence"/>
</dbReference>
<dbReference type="Gene3D" id="3.30.465.10">
    <property type="match status" value="1"/>
</dbReference>
<dbReference type="InterPro" id="IPR051914">
    <property type="entry name" value="FAD-linked_OxidoTrans_Type4"/>
</dbReference>
<evidence type="ECO:0000256" key="1">
    <source>
        <dbReference type="ARBA" id="ARBA00001974"/>
    </source>
</evidence>
<keyword evidence="2" id="KW-0285">Flavoprotein</keyword>
<comment type="caution">
    <text evidence="6">The sequence shown here is derived from an EMBL/GenBank/DDBJ whole genome shotgun (WGS) entry which is preliminary data.</text>
</comment>
<proteinExistence type="predicted"/>
<gene>
    <name evidence="6" type="ORF">C7B46_00905</name>
</gene>
<dbReference type="GO" id="GO:0016491">
    <property type="term" value="F:oxidoreductase activity"/>
    <property type="evidence" value="ECO:0007669"/>
    <property type="project" value="UniProtKB-KW"/>
</dbReference>
<dbReference type="SUPFAM" id="SSF55103">
    <property type="entry name" value="FAD-linked oxidases, C-terminal domain"/>
    <property type="match status" value="1"/>
</dbReference>
<evidence type="ECO:0000313" key="7">
    <source>
        <dbReference type="Proteomes" id="UP000242972"/>
    </source>
</evidence>